<dbReference type="EC" id="3.6.4.13" evidence="11"/>
<evidence type="ECO:0000256" key="7">
    <source>
        <dbReference type="RuleBase" id="RU000492"/>
    </source>
</evidence>
<dbReference type="CDD" id="cd00268">
    <property type="entry name" value="DEADc"/>
    <property type="match status" value="1"/>
</dbReference>
<dbReference type="InterPro" id="IPR001650">
    <property type="entry name" value="Helicase_C-like"/>
</dbReference>
<comment type="similarity">
    <text evidence="5 7">Belongs to the DEAD box helicase family.</text>
</comment>
<dbReference type="PROSITE" id="PS51192">
    <property type="entry name" value="HELICASE_ATP_BIND_1"/>
    <property type="match status" value="1"/>
</dbReference>
<keyword evidence="1 7" id="KW-0547">Nucleotide-binding</keyword>
<dbReference type="PANTHER" id="PTHR47959:SF1">
    <property type="entry name" value="ATP-DEPENDENT RNA HELICASE DBPA"/>
    <property type="match status" value="1"/>
</dbReference>
<dbReference type="EMBL" id="JANATA010000005">
    <property type="protein sequence ID" value="MCP3428143.1"/>
    <property type="molecule type" value="Genomic_DNA"/>
</dbReference>
<proteinExistence type="inferred from homology"/>
<protein>
    <submittedName>
        <fullName evidence="11">ATP-dependent RNA helicase DbpA</fullName>
        <ecNumber evidence="11">3.6.4.13</ecNumber>
    </submittedName>
</protein>
<evidence type="ECO:0000256" key="6">
    <source>
        <dbReference type="PROSITE-ProRule" id="PRU00552"/>
    </source>
</evidence>
<dbReference type="PROSITE" id="PS51194">
    <property type="entry name" value="HELICASE_CTER"/>
    <property type="match status" value="1"/>
</dbReference>
<feature type="domain" description="Helicase ATP-binding" evidence="8">
    <location>
        <begin position="34"/>
        <end position="205"/>
    </location>
</feature>
<evidence type="ECO:0000256" key="4">
    <source>
        <dbReference type="ARBA" id="ARBA00022840"/>
    </source>
</evidence>
<evidence type="ECO:0000313" key="11">
    <source>
        <dbReference type="EMBL" id="MCP3428143.1"/>
    </source>
</evidence>
<name>A0AA41X283_9ALTE</name>
<feature type="domain" description="Helicase C-terminal" evidence="9">
    <location>
        <begin position="215"/>
        <end position="380"/>
    </location>
</feature>
<keyword evidence="12" id="KW-1185">Reference proteome</keyword>
<dbReference type="InterPro" id="IPR012677">
    <property type="entry name" value="Nucleotide-bd_a/b_plait_sf"/>
</dbReference>
<dbReference type="GO" id="GO:0005829">
    <property type="term" value="C:cytosol"/>
    <property type="evidence" value="ECO:0007669"/>
    <property type="project" value="TreeGrafter"/>
</dbReference>
<evidence type="ECO:0000259" key="8">
    <source>
        <dbReference type="PROSITE" id="PS51192"/>
    </source>
</evidence>
<dbReference type="Pfam" id="PF03880">
    <property type="entry name" value="DbpA"/>
    <property type="match status" value="1"/>
</dbReference>
<keyword evidence="2 7" id="KW-0378">Hydrolase</keyword>
<organism evidence="11 12">
    <name type="scientific">Opacimonas viscosa</name>
    <dbReference type="NCBI Taxonomy" id="2961944"/>
    <lineage>
        <taxon>Bacteria</taxon>
        <taxon>Pseudomonadati</taxon>
        <taxon>Pseudomonadota</taxon>
        <taxon>Gammaproteobacteria</taxon>
        <taxon>Alteromonadales</taxon>
        <taxon>Alteromonadaceae</taxon>
        <taxon>Opacimonas</taxon>
    </lineage>
</organism>
<dbReference type="Proteomes" id="UP001165413">
    <property type="component" value="Unassembled WGS sequence"/>
</dbReference>
<dbReference type="RefSeq" id="WP_254099217.1">
    <property type="nucleotide sequence ID" value="NZ_JANATA010000005.1"/>
</dbReference>
<keyword evidence="4 7" id="KW-0067">ATP-binding</keyword>
<gene>
    <name evidence="11" type="primary">dbpA</name>
    <name evidence="11" type="ORF">NLF92_04200</name>
</gene>
<evidence type="ECO:0000313" key="12">
    <source>
        <dbReference type="Proteomes" id="UP001165413"/>
    </source>
</evidence>
<evidence type="ECO:0000259" key="9">
    <source>
        <dbReference type="PROSITE" id="PS51194"/>
    </source>
</evidence>
<dbReference type="GO" id="GO:0003676">
    <property type="term" value="F:nucleic acid binding"/>
    <property type="evidence" value="ECO:0007669"/>
    <property type="project" value="InterPro"/>
</dbReference>
<sequence>MSKSFSQLALRNELLLSTSEMGYTELTDIQALSLPVMLAGQDVLAQAKTGSGKTAAFGLNLLQSLDETKTYTHGLVLCPTRELADQVAEQLRLLAKKMSNVKITTLYGGIPMNGQIATLKHRPHIIVGTPGRVMDHMLKHRISLKDMQQLVLDEADRMLDMGFEDELDVIFKHLPREHQTLLFSATYPDGIARISETIQKDPQRIEADALHQSHKIEQLAFKVNDEHRTDAVAALLSHYQAQASIVFCQTKAQTFTVTEDLQQKGFSAVALNGDIEQRERTKVLTRFAHKSALVLVATDVASRGLDIDAVDLVVNYNVTDEPDVYVHRIGRTGRADATGRAVTLVSDKETQALKAIEAHAQVVLKPKGIESIRFHANRIVQPEYVTVSIDGGKRQKLRPGDILGALTKEAGIDGGDIGKINVTNQISFIAIKIRSVKRALAQLREGKIKGKRFKARRCV</sequence>
<feature type="short sequence motif" description="Q motif" evidence="6">
    <location>
        <begin position="3"/>
        <end position="31"/>
    </location>
</feature>
<dbReference type="InterPro" id="IPR011545">
    <property type="entry name" value="DEAD/DEAH_box_helicase_dom"/>
</dbReference>
<dbReference type="Pfam" id="PF00270">
    <property type="entry name" value="DEAD"/>
    <property type="match status" value="1"/>
</dbReference>
<evidence type="ECO:0000256" key="3">
    <source>
        <dbReference type="ARBA" id="ARBA00022806"/>
    </source>
</evidence>
<dbReference type="AlphaFoldDB" id="A0AA41X283"/>
<dbReference type="Gene3D" id="3.40.50.300">
    <property type="entry name" value="P-loop containing nucleotide triphosphate hydrolases"/>
    <property type="match status" value="2"/>
</dbReference>
<dbReference type="InterPro" id="IPR005580">
    <property type="entry name" value="DbpA/CsdA_RNA-bd_dom"/>
</dbReference>
<comment type="caution">
    <text evidence="11">The sequence shown here is derived from an EMBL/GenBank/DDBJ whole genome shotgun (WGS) entry which is preliminary data.</text>
</comment>
<evidence type="ECO:0000256" key="5">
    <source>
        <dbReference type="ARBA" id="ARBA00038437"/>
    </source>
</evidence>
<dbReference type="SMART" id="SM00490">
    <property type="entry name" value="HELICc"/>
    <property type="match status" value="1"/>
</dbReference>
<dbReference type="SMART" id="SM00487">
    <property type="entry name" value="DEXDc"/>
    <property type="match status" value="1"/>
</dbReference>
<dbReference type="NCBIfam" id="NF008744">
    <property type="entry name" value="PRK11776.1"/>
    <property type="match status" value="1"/>
</dbReference>
<reference evidence="11" key="1">
    <citation type="submission" date="2022-07" db="EMBL/GenBank/DDBJ databases">
        <title>Characterization of the Novel Bacterium Alteromonas immobilis LMIT006 and Alteromonas gregis LMIT007.</title>
        <authorList>
            <person name="Lin X."/>
        </authorList>
    </citation>
    <scope>NUCLEOTIDE SEQUENCE</scope>
    <source>
        <strain evidence="11">LMIT007</strain>
    </source>
</reference>
<keyword evidence="3 7" id="KW-0347">Helicase</keyword>
<dbReference type="InterPro" id="IPR044742">
    <property type="entry name" value="DEAD/DEAH_RhlB"/>
</dbReference>
<evidence type="ECO:0000256" key="2">
    <source>
        <dbReference type="ARBA" id="ARBA00022801"/>
    </source>
</evidence>
<dbReference type="InterPro" id="IPR027417">
    <property type="entry name" value="P-loop_NTPase"/>
</dbReference>
<dbReference type="InterPro" id="IPR014001">
    <property type="entry name" value="Helicase_ATP-bd"/>
</dbReference>
<dbReference type="GO" id="GO:0016787">
    <property type="term" value="F:hydrolase activity"/>
    <property type="evidence" value="ECO:0007669"/>
    <property type="project" value="UniProtKB-KW"/>
</dbReference>
<dbReference type="PROSITE" id="PS00039">
    <property type="entry name" value="DEAD_ATP_HELICASE"/>
    <property type="match status" value="1"/>
</dbReference>
<dbReference type="InterPro" id="IPR014014">
    <property type="entry name" value="RNA_helicase_DEAD_Q_motif"/>
</dbReference>
<dbReference type="GO" id="GO:0005524">
    <property type="term" value="F:ATP binding"/>
    <property type="evidence" value="ECO:0007669"/>
    <property type="project" value="UniProtKB-KW"/>
</dbReference>
<accession>A0AA41X283</accession>
<dbReference type="SUPFAM" id="SSF52540">
    <property type="entry name" value="P-loop containing nucleoside triphosphate hydrolases"/>
    <property type="match status" value="1"/>
</dbReference>
<dbReference type="Gene3D" id="3.30.70.330">
    <property type="match status" value="1"/>
</dbReference>
<dbReference type="CDD" id="cd18787">
    <property type="entry name" value="SF2_C_DEAD"/>
    <property type="match status" value="1"/>
</dbReference>
<dbReference type="InterPro" id="IPR000629">
    <property type="entry name" value="RNA-helicase_DEAD-box_CS"/>
</dbReference>
<feature type="domain" description="DEAD-box RNA helicase Q" evidence="10">
    <location>
        <begin position="3"/>
        <end position="31"/>
    </location>
</feature>
<evidence type="ECO:0000256" key="1">
    <source>
        <dbReference type="ARBA" id="ARBA00022741"/>
    </source>
</evidence>
<dbReference type="GO" id="GO:0003724">
    <property type="term" value="F:RNA helicase activity"/>
    <property type="evidence" value="ECO:0007669"/>
    <property type="project" value="UniProtKB-EC"/>
</dbReference>
<dbReference type="PANTHER" id="PTHR47959">
    <property type="entry name" value="ATP-DEPENDENT RNA HELICASE RHLE-RELATED"/>
    <property type="match status" value="1"/>
</dbReference>
<dbReference type="Pfam" id="PF00271">
    <property type="entry name" value="Helicase_C"/>
    <property type="match status" value="1"/>
</dbReference>
<dbReference type="InterPro" id="IPR050079">
    <property type="entry name" value="DEAD_box_RNA_helicase"/>
</dbReference>
<evidence type="ECO:0000259" key="10">
    <source>
        <dbReference type="PROSITE" id="PS51195"/>
    </source>
</evidence>
<dbReference type="PROSITE" id="PS51195">
    <property type="entry name" value="Q_MOTIF"/>
    <property type="match status" value="1"/>
</dbReference>